<accession>A0ABN3W9A9</accession>
<feature type="region of interest" description="Disordered" evidence="1">
    <location>
        <begin position="48"/>
        <end position="79"/>
    </location>
</feature>
<dbReference type="EMBL" id="BAAAVA010000001">
    <property type="protein sequence ID" value="GAA2906683.1"/>
    <property type="molecule type" value="Genomic_DNA"/>
</dbReference>
<evidence type="ECO:0000313" key="3">
    <source>
        <dbReference type="Proteomes" id="UP001501423"/>
    </source>
</evidence>
<name>A0ABN3W9A9_9ACTN</name>
<evidence type="ECO:0000256" key="1">
    <source>
        <dbReference type="SAM" id="MobiDB-lite"/>
    </source>
</evidence>
<evidence type="ECO:0000313" key="2">
    <source>
        <dbReference type="EMBL" id="GAA2906683.1"/>
    </source>
</evidence>
<sequence length="114" mass="11816">MRLPGACDEPPVSSGATVTVRSAHSNPVAGQLRRGAKATGQAAWCGSAWGRPAESRPRVAVPGARPPYGSPSVRPRRHIRDTSLISLAVRVSRAVEGVVDGETGLSGEPTDRPA</sequence>
<proteinExistence type="predicted"/>
<reference evidence="2 3" key="1">
    <citation type="journal article" date="2019" name="Int. J. Syst. Evol. Microbiol.">
        <title>The Global Catalogue of Microorganisms (GCM) 10K type strain sequencing project: providing services to taxonomists for standard genome sequencing and annotation.</title>
        <authorList>
            <consortium name="The Broad Institute Genomics Platform"/>
            <consortium name="The Broad Institute Genome Sequencing Center for Infectious Disease"/>
            <person name="Wu L."/>
            <person name="Ma J."/>
        </authorList>
    </citation>
    <scope>NUCLEOTIDE SEQUENCE [LARGE SCALE GENOMIC DNA]</scope>
    <source>
        <strain evidence="2 3">JCM 9650</strain>
    </source>
</reference>
<keyword evidence="3" id="KW-1185">Reference proteome</keyword>
<feature type="region of interest" description="Disordered" evidence="1">
    <location>
        <begin position="1"/>
        <end position="36"/>
    </location>
</feature>
<protein>
    <submittedName>
        <fullName evidence="2">Uncharacterized protein</fullName>
    </submittedName>
</protein>
<dbReference type="Proteomes" id="UP001501423">
    <property type="component" value="Unassembled WGS sequence"/>
</dbReference>
<feature type="compositionally biased region" description="Polar residues" evidence="1">
    <location>
        <begin position="14"/>
        <end position="25"/>
    </location>
</feature>
<comment type="caution">
    <text evidence="2">The sequence shown here is derived from an EMBL/GenBank/DDBJ whole genome shotgun (WGS) entry which is preliminary data.</text>
</comment>
<gene>
    <name evidence="2" type="ORF">GCM10010478_01480</name>
</gene>
<organism evidence="2 3">
    <name type="scientific">Streptomyces erythrogriseus</name>
    <dbReference type="NCBI Taxonomy" id="284027"/>
    <lineage>
        <taxon>Bacteria</taxon>
        <taxon>Bacillati</taxon>
        <taxon>Actinomycetota</taxon>
        <taxon>Actinomycetes</taxon>
        <taxon>Kitasatosporales</taxon>
        <taxon>Streptomycetaceae</taxon>
        <taxon>Streptomyces</taxon>
        <taxon>Streptomyces griseoincarnatus group</taxon>
    </lineage>
</organism>